<proteinExistence type="predicted"/>
<organism evidence="2 3">
    <name type="scientific">Canavalia gladiata</name>
    <name type="common">Sword bean</name>
    <name type="synonym">Dolichos gladiatus</name>
    <dbReference type="NCBI Taxonomy" id="3824"/>
    <lineage>
        <taxon>Eukaryota</taxon>
        <taxon>Viridiplantae</taxon>
        <taxon>Streptophyta</taxon>
        <taxon>Embryophyta</taxon>
        <taxon>Tracheophyta</taxon>
        <taxon>Spermatophyta</taxon>
        <taxon>Magnoliopsida</taxon>
        <taxon>eudicotyledons</taxon>
        <taxon>Gunneridae</taxon>
        <taxon>Pentapetalae</taxon>
        <taxon>rosids</taxon>
        <taxon>fabids</taxon>
        <taxon>Fabales</taxon>
        <taxon>Fabaceae</taxon>
        <taxon>Papilionoideae</taxon>
        <taxon>50 kb inversion clade</taxon>
        <taxon>NPAAA clade</taxon>
        <taxon>indigoferoid/millettioid clade</taxon>
        <taxon>Phaseoleae</taxon>
        <taxon>Canavalia</taxon>
    </lineage>
</organism>
<reference evidence="2 3" key="1">
    <citation type="submission" date="2024-01" db="EMBL/GenBank/DDBJ databases">
        <title>The genomes of 5 underutilized Papilionoideae crops provide insights into root nodulation and disease resistanc.</title>
        <authorList>
            <person name="Jiang F."/>
        </authorList>
    </citation>
    <scope>NUCLEOTIDE SEQUENCE [LARGE SCALE GENOMIC DNA]</scope>
    <source>
        <strain evidence="2">LVBAO_FW01</strain>
        <tissue evidence="2">Leaves</tissue>
    </source>
</reference>
<feature type="region of interest" description="Disordered" evidence="1">
    <location>
        <begin position="1"/>
        <end position="21"/>
    </location>
</feature>
<evidence type="ECO:0000313" key="3">
    <source>
        <dbReference type="Proteomes" id="UP001367508"/>
    </source>
</evidence>
<sequence length="284" mass="31653">MDGCCSNKGSTERAKREVSSNKRIEHPPFPFYSIMETLSAWHVLPFLSDYKKKTYKGYIKHATLLSNKPVWESTKTPVASKPMHVIPIILNNHLTLGQALVNGLGRTWPNTLGQMRMIPKETQEGSWLVNVIGIGYASETILTRVIYTLNQNNGLRCLRFLPRDLSDDHGGFRGSLGQWAGINLLGFLWLIDDPFLLEVSPNVDFKNSTPPSSCQLGVPFLQHIPLAFFCAISVIPPEEAREGLPFSSPSRMTLLSPKGSEAAPRTRSIPSIFSCKLSIAYFSF</sequence>
<dbReference type="Proteomes" id="UP001367508">
    <property type="component" value="Unassembled WGS sequence"/>
</dbReference>
<protein>
    <submittedName>
        <fullName evidence="2">Uncharacterized protein</fullName>
    </submittedName>
</protein>
<dbReference type="AlphaFoldDB" id="A0AAN9PP53"/>
<feature type="compositionally biased region" description="Basic and acidic residues" evidence="1">
    <location>
        <begin position="10"/>
        <end position="21"/>
    </location>
</feature>
<gene>
    <name evidence="2" type="ORF">VNO77_44850</name>
</gene>
<evidence type="ECO:0000256" key="1">
    <source>
        <dbReference type="SAM" id="MobiDB-lite"/>
    </source>
</evidence>
<keyword evidence="3" id="KW-1185">Reference proteome</keyword>
<accession>A0AAN9PP53</accession>
<evidence type="ECO:0000313" key="2">
    <source>
        <dbReference type="EMBL" id="KAK7306890.1"/>
    </source>
</evidence>
<dbReference type="EMBL" id="JAYMYQ010000011">
    <property type="protein sequence ID" value="KAK7306890.1"/>
    <property type="molecule type" value="Genomic_DNA"/>
</dbReference>
<name>A0AAN9PP53_CANGL</name>
<comment type="caution">
    <text evidence="2">The sequence shown here is derived from an EMBL/GenBank/DDBJ whole genome shotgun (WGS) entry which is preliminary data.</text>
</comment>